<dbReference type="InterPro" id="IPR009000">
    <property type="entry name" value="Transl_B-barrel_sf"/>
</dbReference>
<accession>A0A8J6E4R0</accession>
<dbReference type="PROSITE" id="PS00301">
    <property type="entry name" value="G_TR_1"/>
    <property type="match status" value="1"/>
</dbReference>
<feature type="compositionally biased region" description="Polar residues" evidence="4">
    <location>
        <begin position="138"/>
        <end position="152"/>
    </location>
</feature>
<evidence type="ECO:0000313" key="6">
    <source>
        <dbReference type="EMBL" id="KAG9397256.1"/>
    </source>
</evidence>
<dbReference type="Proteomes" id="UP000717585">
    <property type="component" value="Unassembled WGS sequence"/>
</dbReference>
<protein>
    <submittedName>
        <fullName evidence="6">Elongation factor Tu GTP binding domain</fullName>
    </submittedName>
</protein>
<keyword evidence="6" id="KW-0251">Elongation factor</keyword>
<gene>
    <name evidence="6" type="ORF">J8273_1171</name>
</gene>
<comment type="similarity">
    <text evidence="1">Belongs to the TRAFAC class translation factor GTPase superfamily. Classic translation factor GTPase family. EF-Tu/EF-1A subfamily.</text>
</comment>
<dbReference type="SUPFAM" id="SSF50465">
    <property type="entry name" value="EF-Tu/eEF-1alpha/eIF2-gamma C-terminal domain"/>
    <property type="match status" value="1"/>
</dbReference>
<dbReference type="AlphaFoldDB" id="A0A8J6E4R0"/>
<feature type="domain" description="Tr-type G" evidence="5">
    <location>
        <begin position="194"/>
        <end position="422"/>
    </location>
</feature>
<dbReference type="Gene3D" id="3.40.50.300">
    <property type="entry name" value="P-loop containing nucleotide triphosphate hydrolases"/>
    <property type="match status" value="1"/>
</dbReference>
<dbReference type="GO" id="GO:0005525">
    <property type="term" value="F:GTP binding"/>
    <property type="evidence" value="ECO:0007669"/>
    <property type="project" value="UniProtKB-KW"/>
</dbReference>
<dbReference type="EMBL" id="JAHDYR010000003">
    <property type="protein sequence ID" value="KAG9397256.1"/>
    <property type="molecule type" value="Genomic_DNA"/>
</dbReference>
<evidence type="ECO:0000256" key="4">
    <source>
        <dbReference type="SAM" id="MobiDB-lite"/>
    </source>
</evidence>
<proteinExistence type="inferred from homology"/>
<dbReference type="PANTHER" id="PTHR23115">
    <property type="entry name" value="TRANSLATION FACTOR"/>
    <property type="match status" value="1"/>
</dbReference>
<dbReference type="GO" id="GO:0003746">
    <property type="term" value="F:translation elongation factor activity"/>
    <property type="evidence" value="ECO:0007669"/>
    <property type="project" value="UniProtKB-KW"/>
</dbReference>
<evidence type="ECO:0000256" key="1">
    <source>
        <dbReference type="ARBA" id="ARBA00007249"/>
    </source>
</evidence>
<evidence type="ECO:0000259" key="5">
    <source>
        <dbReference type="PROSITE" id="PS51722"/>
    </source>
</evidence>
<evidence type="ECO:0000313" key="7">
    <source>
        <dbReference type="Proteomes" id="UP000717585"/>
    </source>
</evidence>
<dbReference type="InterPro" id="IPR009001">
    <property type="entry name" value="Transl_elong_EF1A/Init_IF2_C"/>
</dbReference>
<dbReference type="GO" id="GO:0003924">
    <property type="term" value="F:GTPase activity"/>
    <property type="evidence" value="ECO:0007669"/>
    <property type="project" value="InterPro"/>
</dbReference>
<dbReference type="PRINTS" id="PR00315">
    <property type="entry name" value="ELONGATNFCT"/>
</dbReference>
<dbReference type="InterPro" id="IPR027417">
    <property type="entry name" value="P-loop_NTPase"/>
</dbReference>
<keyword evidence="2" id="KW-0547">Nucleotide-binding</keyword>
<dbReference type="InterPro" id="IPR031157">
    <property type="entry name" value="G_TR_CS"/>
</dbReference>
<keyword evidence="7" id="KW-1185">Reference proteome</keyword>
<dbReference type="Pfam" id="PF00009">
    <property type="entry name" value="GTP_EFTU"/>
    <property type="match status" value="1"/>
</dbReference>
<keyword evidence="6" id="KW-0648">Protein biosynthesis</keyword>
<dbReference type="InterPro" id="IPR054696">
    <property type="entry name" value="GTP-eEF1A_C"/>
</dbReference>
<reference evidence="6" key="1">
    <citation type="submission" date="2021-05" db="EMBL/GenBank/DDBJ databases">
        <title>A free-living protist that lacks canonical eukaryotic 1 DNA replication and segregation systems.</title>
        <authorList>
            <person name="Salas-Leiva D.E."/>
            <person name="Tromer E.C."/>
            <person name="Curtis B.A."/>
            <person name="Jerlstrom-Hultqvist J."/>
            <person name="Kolisko M."/>
            <person name="Yi Z."/>
            <person name="Salas-Leiva J.S."/>
            <person name="Gallot-Lavallee L."/>
            <person name="Kops G.J.P.L."/>
            <person name="Archibald J.M."/>
            <person name="Simpson A.G.B."/>
            <person name="Roger A.J."/>
        </authorList>
    </citation>
    <scope>NUCLEOTIDE SEQUENCE</scope>
    <source>
        <strain evidence="6">BICM</strain>
    </source>
</reference>
<dbReference type="Pfam" id="PF22594">
    <property type="entry name" value="GTP-eEF1A_C"/>
    <property type="match status" value="1"/>
</dbReference>
<name>A0A8J6E4R0_9EUKA</name>
<evidence type="ECO:0000256" key="2">
    <source>
        <dbReference type="ARBA" id="ARBA00022741"/>
    </source>
</evidence>
<sequence>MPGKGGYNMSYSYDDSYMDDQYSYQETPDYDSHYDGYGGHQTLTSYLDNVDEDDDSDFDGMSESTASELGFEIEPPIVTKPKQPKKQSVAISQGSAVGETKTFTETLLAQMDSPKTHIITVKADEMPTPKPEPLPAFHSQSQPRTSMSTTPKNRSRDDLVAELNKVSVKSKPQAPRYNVLKESVTMAEAQWKAQPSATVLVVGHVDAGKSTVMGHVLHKLGAVDKKALRRLERDATVLGKESFKFAFVMDQDPAERARGVTIDAGSFTVDAPGGRRLHMVDCPGHRDFMPRLISRAVDPNHAVLIVDGSPGEFEAGWSNSGQTKENIQLMRAFGVSHLIVAVNKMDVVGWDKNRYNAIRAQTHSFLRTAGFVEGKNLYYVPVSGLKGDNLTAAPTEAVADWAKKSTIPLVQQIEALPLSTPDFASPLRMSIGDSTGESTAGLGVKVLSGVARVGDPLVLVPGGFPMTIRRIDVRGNAGIMASKEIAVAGDFAELSVLMKSAGDEANLLPGTVLAHPGHEPAATQQVRATIATFDLTAPIVNGSDVELFTHAVRVPACIVRLSATLAKGGVDKTVRPTALRANMQARVQLRFPKQVVMDAGRGALGRFVIRRAGKSIAVGVVSGVRE</sequence>
<evidence type="ECO:0000256" key="3">
    <source>
        <dbReference type="ARBA" id="ARBA00023134"/>
    </source>
</evidence>
<feature type="region of interest" description="Disordered" evidence="4">
    <location>
        <begin position="126"/>
        <end position="154"/>
    </location>
</feature>
<dbReference type="InterPro" id="IPR000795">
    <property type="entry name" value="T_Tr_GTP-bd_dom"/>
</dbReference>
<keyword evidence="3" id="KW-0342">GTP-binding</keyword>
<organism evidence="6 7">
    <name type="scientific">Carpediemonas membranifera</name>
    <dbReference type="NCBI Taxonomy" id="201153"/>
    <lineage>
        <taxon>Eukaryota</taxon>
        <taxon>Metamonada</taxon>
        <taxon>Carpediemonas-like organisms</taxon>
        <taxon>Carpediemonas</taxon>
    </lineage>
</organism>
<comment type="caution">
    <text evidence="6">The sequence shown here is derived from an EMBL/GenBank/DDBJ whole genome shotgun (WGS) entry which is preliminary data.</text>
</comment>
<dbReference type="OrthoDB" id="342024at2759"/>
<dbReference type="Gene3D" id="2.40.30.10">
    <property type="entry name" value="Translation factors"/>
    <property type="match status" value="2"/>
</dbReference>
<dbReference type="SUPFAM" id="SSF50447">
    <property type="entry name" value="Translation proteins"/>
    <property type="match status" value="1"/>
</dbReference>
<dbReference type="InterPro" id="IPR050100">
    <property type="entry name" value="TRAFAC_GTPase_members"/>
</dbReference>
<dbReference type="PROSITE" id="PS51722">
    <property type="entry name" value="G_TR_2"/>
    <property type="match status" value="1"/>
</dbReference>
<dbReference type="SUPFAM" id="SSF52540">
    <property type="entry name" value="P-loop containing nucleoside triphosphate hydrolases"/>
    <property type="match status" value="1"/>
</dbReference>